<keyword evidence="1" id="KW-0808">Transferase</keyword>
<dbReference type="GO" id="GO:0003887">
    <property type="term" value="F:DNA-directed DNA polymerase activity"/>
    <property type="evidence" value="ECO:0007669"/>
    <property type="project" value="UniProtKB-EC"/>
</dbReference>
<dbReference type="InterPro" id="IPR008921">
    <property type="entry name" value="DNA_pol3_clamp-load_cplx_C"/>
</dbReference>
<comment type="caution">
    <text evidence="1">The sequence shown here is derived from an EMBL/GenBank/DDBJ whole genome shotgun (WGS) entry which is preliminary data.</text>
</comment>
<dbReference type="PANTHER" id="PTHR11669">
    <property type="entry name" value="REPLICATION FACTOR C / DNA POLYMERASE III GAMMA-TAU SUBUNIT"/>
    <property type="match status" value="1"/>
</dbReference>
<dbReference type="InterPro" id="IPR004622">
    <property type="entry name" value="DNA_pol_HolB"/>
</dbReference>
<reference evidence="1" key="1">
    <citation type="journal article" date="2021" name="PeerJ">
        <title>Extensive microbial diversity within the chicken gut microbiome revealed by metagenomics and culture.</title>
        <authorList>
            <person name="Gilroy R."/>
            <person name="Ravi A."/>
            <person name="Getino M."/>
            <person name="Pursley I."/>
            <person name="Horton D.L."/>
            <person name="Alikhan N.F."/>
            <person name="Baker D."/>
            <person name="Gharbi K."/>
            <person name="Hall N."/>
            <person name="Watson M."/>
            <person name="Adriaenssens E.M."/>
            <person name="Foster-Nyarko E."/>
            <person name="Jarju S."/>
            <person name="Secka A."/>
            <person name="Antonio M."/>
            <person name="Oren A."/>
            <person name="Chaudhuri R.R."/>
            <person name="La Ragione R."/>
            <person name="Hildebrand F."/>
            <person name="Pallen M.J."/>
        </authorList>
    </citation>
    <scope>NUCLEOTIDE SEQUENCE</scope>
    <source>
        <strain evidence="1">ChiGjej4B4-12881</strain>
    </source>
</reference>
<dbReference type="Pfam" id="PF13177">
    <property type="entry name" value="DNA_pol3_delta2"/>
    <property type="match status" value="1"/>
</dbReference>
<dbReference type="Proteomes" id="UP000886780">
    <property type="component" value="Unassembled WGS sequence"/>
</dbReference>
<dbReference type="Gene3D" id="1.20.272.10">
    <property type="match status" value="1"/>
</dbReference>
<gene>
    <name evidence="1" type="primary">holB</name>
    <name evidence="1" type="ORF">IAA28_09445</name>
</gene>
<dbReference type="CDD" id="cd00009">
    <property type="entry name" value="AAA"/>
    <property type="match status" value="1"/>
</dbReference>
<dbReference type="EC" id="2.7.7.7" evidence="1"/>
<organism evidence="1 2">
    <name type="scientific">Candidatus Lachnoclostridium stercoripullorum</name>
    <dbReference type="NCBI Taxonomy" id="2838635"/>
    <lineage>
        <taxon>Bacteria</taxon>
        <taxon>Bacillati</taxon>
        <taxon>Bacillota</taxon>
        <taxon>Clostridia</taxon>
        <taxon>Lachnospirales</taxon>
        <taxon>Lachnospiraceae</taxon>
    </lineage>
</organism>
<dbReference type="InterPro" id="IPR027417">
    <property type="entry name" value="P-loop_NTPase"/>
</dbReference>
<sequence length="329" mass="37352">MSEFDQVFGQDHIKEFFKNAVLTGNVPHACILSGEAGMGKRRLAELFARNLLCERGGPEACGQCHSCIQTAAGTHPDLIFVTHEKPASIGVDDVREQIQDSIVIRPYSGRYKIYIVDEAEKMTVQAQNALLKTIEEPPSYGVILLLTANQDSFLPTILSRCVQLKCRPVGDEAGKRYLMEKLDISEEKAEICSAFARGNIGKMMDFATSEEFQNMYDRMVRLLKNIKKMDISELLASIKEMKDDSVDIYDCLDFMQLWYRDIVMYKVTKDINLMIFKREHNAINEICEKSGYDGLELILQAIDKARVRLNANVNQDLALELMLLTMKEN</sequence>
<dbReference type="GO" id="GO:0006261">
    <property type="term" value="P:DNA-templated DNA replication"/>
    <property type="evidence" value="ECO:0007669"/>
    <property type="project" value="TreeGrafter"/>
</dbReference>
<proteinExistence type="predicted"/>
<evidence type="ECO:0000313" key="2">
    <source>
        <dbReference type="Proteomes" id="UP000886780"/>
    </source>
</evidence>
<evidence type="ECO:0000313" key="1">
    <source>
        <dbReference type="EMBL" id="HIX53015.1"/>
    </source>
</evidence>
<dbReference type="InterPro" id="IPR050238">
    <property type="entry name" value="DNA_Rep/Repair_Clamp_Loader"/>
</dbReference>
<protein>
    <submittedName>
        <fullName evidence="1">DNA polymerase III subunit delta</fullName>
        <ecNumber evidence="1">2.7.7.7</ecNumber>
    </submittedName>
</protein>
<dbReference type="EMBL" id="DXEU01000172">
    <property type="protein sequence ID" value="HIX53015.1"/>
    <property type="molecule type" value="Genomic_DNA"/>
</dbReference>
<dbReference type="AlphaFoldDB" id="A0A9D1W5I3"/>
<dbReference type="PANTHER" id="PTHR11669:SF8">
    <property type="entry name" value="DNA POLYMERASE III SUBUNIT DELTA"/>
    <property type="match status" value="1"/>
</dbReference>
<dbReference type="NCBIfam" id="TIGR00678">
    <property type="entry name" value="holB"/>
    <property type="match status" value="1"/>
</dbReference>
<reference evidence="1" key="2">
    <citation type="submission" date="2021-04" db="EMBL/GenBank/DDBJ databases">
        <authorList>
            <person name="Gilroy R."/>
        </authorList>
    </citation>
    <scope>NUCLEOTIDE SEQUENCE</scope>
    <source>
        <strain evidence="1">ChiGjej4B4-12881</strain>
    </source>
</reference>
<accession>A0A9D1W5I3</accession>
<dbReference type="GO" id="GO:0008408">
    <property type="term" value="F:3'-5' exonuclease activity"/>
    <property type="evidence" value="ECO:0007669"/>
    <property type="project" value="InterPro"/>
</dbReference>
<dbReference type="SUPFAM" id="SSF48019">
    <property type="entry name" value="post-AAA+ oligomerization domain-like"/>
    <property type="match status" value="1"/>
</dbReference>
<name>A0A9D1W5I3_9FIRM</name>
<keyword evidence="1" id="KW-0548">Nucleotidyltransferase</keyword>
<dbReference type="GO" id="GO:0003677">
    <property type="term" value="F:DNA binding"/>
    <property type="evidence" value="ECO:0007669"/>
    <property type="project" value="InterPro"/>
</dbReference>
<dbReference type="SUPFAM" id="SSF52540">
    <property type="entry name" value="P-loop containing nucleoside triphosphate hydrolases"/>
    <property type="match status" value="1"/>
</dbReference>
<dbReference type="Gene3D" id="3.40.50.300">
    <property type="entry name" value="P-loop containing nucleotide triphosphate hydrolases"/>
    <property type="match status" value="1"/>
</dbReference>